<proteinExistence type="inferred from homology"/>
<comment type="similarity">
    <text evidence="2">Belongs to the asparagine synthetase family.</text>
</comment>
<dbReference type="EC" id="6.3.5.4" evidence="3"/>
<feature type="domain" description="Glutamine amidotransferase type-2" evidence="9">
    <location>
        <begin position="2"/>
        <end position="217"/>
    </location>
</feature>
<dbReference type="Gene3D" id="3.40.50.620">
    <property type="entry name" value="HUPs"/>
    <property type="match status" value="1"/>
</dbReference>
<dbReference type="CDD" id="cd01991">
    <property type="entry name" value="Asn_synthase_B_C"/>
    <property type="match status" value="1"/>
</dbReference>
<evidence type="ECO:0000256" key="5">
    <source>
        <dbReference type="ARBA" id="ARBA00022840"/>
    </source>
</evidence>
<dbReference type="GO" id="GO:0004066">
    <property type="term" value="F:asparagine synthase (glutamine-hydrolyzing) activity"/>
    <property type="evidence" value="ECO:0007669"/>
    <property type="project" value="UniProtKB-EC"/>
</dbReference>
<organism evidence="10 11">
    <name type="scientific">Alicyclobacillus fastidiosus</name>
    <dbReference type="NCBI Taxonomy" id="392011"/>
    <lineage>
        <taxon>Bacteria</taxon>
        <taxon>Bacillati</taxon>
        <taxon>Bacillota</taxon>
        <taxon>Bacilli</taxon>
        <taxon>Bacillales</taxon>
        <taxon>Alicyclobacillaceae</taxon>
        <taxon>Alicyclobacillus</taxon>
    </lineage>
</organism>
<evidence type="ECO:0000256" key="7">
    <source>
        <dbReference type="ARBA" id="ARBA00022962"/>
    </source>
</evidence>
<accession>A0ABY6ZH29</accession>
<dbReference type="InterPro" id="IPR006426">
    <property type="entry name" value="Asn_synth_AEB"/>
</dbReference>
<evidence type="ECO:0000313" key="11">
    <source>
        <dbReference type="Proteomes" id="UP001164761"/>
    </source>
</evidence>
<dbReference type="Pfam" id="PF13537">
    <property type="entry name" value="GATase_7"/>
    <property type="match status" value="1"/>
</dbReference>
<dbReference type="RefSeq" id="WP_268005345.1">
    <property type="nucleotide sequence ID" value="NZ_CP104067.1"/>
</dbReference>
<dbReference type="InterPro" id="IPR001962">
    <property type="entry name" value="Asn_synthase"/>
</dbReference>
<dbReference type="Pfam" id="PF00733">
    <property type="entry name" value="Asn_synthase"/>
    <property type="match status" value="1"/>
</dbReference>
<dbReference type="NCBIfam" id="TIGR01536">
    <property type="entry name" value="asn_synth_AEB"/>
    <property type="match status" value="1"/>
</dbReference>
<evidence type="ECO:0000256" key="3">
    <source>
        <dbReference type="ARBA" id="ARBA00012737"/>
    </source>
</evidence>
<dbReference type="EMBL" id="CP104067">
    <property type="protein sequence ID" value="WAH41435.1"/>
    <property type="molecule type" value="Genomic_DNA"/>
</dbReference>
<evidence type="ECO:0000256" key="8">
    <source>
        <dbReference type="ARBA" id="ARBA00048741"/>
    </source>
</evidence>
<dbReference type="CDD" id="cd00712">
    <property type="entry name" value="AsnB"/>
    <property type="match status" value="1"/>
</dbReference>
<keyword evidence="11" id="KW-1185">Reference proteome</keyword>
<evidence type="ECO:0000256" key="2">
    <source>
        <dbReference type="ARBA" id="ARBA00005752"/>
    </source>
</evidence>
<keyword evidence="7" id="KW-0315">Glutamine amidotransferase</keyword>
<reference evidence="10" key="1">
    <citation type="submission" date="2022-08" db="EMBL/GenBank/DDBJ databases">
        <title>Alicyclobacillus fastidiosus DSM 17978, complete genome.</title>
        <authorList>
            <person name="Wang Q."/>
            <person name="Cai R."/>
            <person name="Wang Z."/>
        </authorList>
    </citation>
    <scope>NUCLEOTIDE SEQUENCE</scope>
    <source>
        <strain evidence="10">DSM 17978</strain>
    </source>
</reference>
<evidence type="ECO:0000259" key="9">
    <source>
        <dbReference type="PROSITE" id="PS51278"/>
    </source>
</evidence>
<dbReference type="PIRSF" id="PIRSF001589">
    <property type="entry name" value="Asn_synthetase_glu-h"/>
    <property type="match status" value="1"/>
</dbReference>
<keyword evidence="6" id="KW-0061">Asparagine biosynthesis</keyword>
<sequence length="611" mass="69926">MCGITGWVDWQRDLTQQKEVLQAMTDTMECRGPDAEGTWLSSRVAFGHRRLAVIDIEGGSQPMVKKVSDQKTYVITYSGEIYNFIELRRELQARGHIFTTRSDTEVLLTSYIEWGPSCVEHLNGIFAFGIWDEENQELFLARDRLGVKPLFYAERGSAILFGSEPKALLANPLVQPEVDMEGLTEIFAMFPLRTPGHGIYKDVHEIRPGYTLSFNRSGRHITQYWKLESRLHTEDVDTTAKHIRELLYDTIERQLISDVPYCTLLSGGLDSSAMTAIATDILNRKGKETLRTFAVDFRDSDKHFKPSTIRPDRDAPYVHQVAEYVKSHHRDIILDTPDLVDHSFAPLRARDLPGMGEMDTSLYLMFKALKQEATVALSGESADEVFGGYPWFYSEESIKAETFPFLMNVSDALSAEFRAKIKPEEYRRARYQQAIAEVPRLDGETGLDKRMREIFYLHLVWGSLPTLLDRKDRMSMAVGLEVRVPFCDHRLVQYVWNIPWDMKTVGNREKGVLREAVKGLLPHEVLYRKKSGYPGTQNPSYENAMRSAVLDILADSNSPLLSFVDKDRVNELLNLKKSAHSVMTSAQERTHQLAFLVQVNKWLTDYHISIR</sequence>
<evidence type="ECO:0000256" key="1">
    <source>
        <dbReference type="ARBA" id="ARBA00005187"/>
    </source>
</evidence>
<comment type="catalytic activity">
    <reaction evidence="8">
        <text>L-aspartate + L-glutamine + ATP + H2O = L-asparagine + L-glutamate + AMP + diphosphate + H(+)</text>
        <dbReference type="Rhea" id="RHEA:12228"/>
        <dbReference type="ChEBI" id="CHEBI:15377"/>
        <dbReference type="ChEBI" id="CHEBI:15378"/>
        <dbReference type="ChEBI" id="CHEBI:29985"/>
        <dbReference type="ChEBI" id="CHEBI:29991"/>
        <dbReference type="ChEBI" id="CHEBI:30616"/>
        <dbReference type="ChEBI" id="CHEBI:33019"/>
        <dbReference type="ChEBI" id="CHEBI:58048"/>
        <dbReference type="ChEBI" id="CHEBI:58359"/>
        <dbReference type="ChEBI" id="CHEBI:456215"/>
        <dbReference type="EC" id="6.3.5.4"/>
    </reaction>
</comment>
<dbReference type="Gene3D" id="3.60.20.10">
    <property type="entry name" value="Glutamine Phosphoribosylpyrophosphate, subunit 1, domain 1"/>
    <property type="match status" value="1"/>
</dbReference>
<dbReference type="InterPro" id="IPR029055">
    <property type="entry name" value="Ntn_hydrolases_N"/>
</dbReference>
<evidence type="ECO:0000256" key="6">
    <source>
        <dbReference type="ARBA" id="ARBA00022888"/>
    </source>
</evidence>
<keyword evidence="10" id="KW-0436">Ligase</keyword>
<dbReference type="PANTHER" id="PTHR43284:SF1">
    <property type="entry name" value="ASPARAGINE SYNTHETASE"/>
    <property type="match status" value="1"/>
</dbReference>
<dbReference type="InterPro" id="IPR017932">
    <property type="entry name" value="GATase_2_dom"/>
</dbReference>
<keyword evidence="5" id="KW-0067">ATP-binding</keyword>
<dbReference type="InterPro" id="IPR014729">
    <property type="entry name" value="Rossmann-like_a/b/a_fold"/>
</dbReference>
<keyword evidence="4" id="KW-0547">Nucleotide-binding</keyword>
<keyword evidence="6" id="KW-0028">Amino-acid biosynthesis</keyword>
<evidence type="ECO:0000256" key="4">
    <source>
        <dbReference type="ARBA" id="ARBA00022741"/>
    </source>
</evidence>
<protein>
    <recommendedName>
        <fullName evidence="3">asparagine synthase (glutamine-hydrolyzing)</fullName>
        <ecNumber evidence="3">6.3.5.4</ecNumber>
    </recommendedName>
</protein>
<dbReference type="PROSITE" id="PS51278">
    <property type="entry name" value="GATASE_TYPE_2"/>
    <property type="match status" value="1"/>
</dbReference>
<dbReference type="Proteomes" id="UP001164761">
    <property type="component" value="Chromosome"/>
</dbReference>
<dbReference type="InterPro" id="IPR033738">
    <property type="entry name" value="AsnB_N"/>
</dbReference>
<dbReference type="InterPro" id="IPR051786">
    <property type="entry name" value="ASN_synthetase/amidase"/>
</dbReference>
<gene>
    <name evidence="10" type="primary">asnB</name>
    <name evidence="10" type="ORF">NZD89_24850</name>
</gene>
<comment type="pathway">
    <text evidence="1">Amino-acid biosynthesis; L-asparagine biosynthesis; L-asparagine from L-aspartate (L-Gln route): step 1/1.</text>
</comment>
<evidence type="ECO:0000313" key="10">
    <source>
        <dbReference type="EMBL" id="WAH41435.1"/>
    </source>
</evidence>
<dbReference type="PANTHER" id="PTHR43284">
    <property type="entry name" value="ASPARAGINE SYNTHETASE (GLUTAMINE-HYDROLYZING)"/>
    <property type="match status" value="1"/>
</dbReference>
<dbReference type="SUPFAM" id="SSF52402">
    <property type="entry name" value="Adenine nucleotide alpha hydrolases-like"/>
    <property type="match status" value="1"/>
</dbReference>
<name>A0ABY6ZH29_9BACL</name>
<dbReference type="SUPFAM" id="SSF56235">
    <property type="entry name" value="N-terminal nucleophile aminohydrolases (Ntn hydrolases)"/>
    <property type="match status" value="1"/>
</dbReference>